<evidence type="ECO:0000259" key="4">
    <source>
        <dbReference type="Pfam" id="PF20870"/>
    </source>
</evidence>
<dbReference type="GeneID" id="110340420"/>
<evidence type="ECO:0000259" key="3">
    <source>
        <dbReference type="Pfam" id="PF20865"/>
    </source>
</evidence>
<feature type="region of interest" description="Disordered" evidence="2">
    <location>
        <begin position="2406"/>
        <end position="2431"/>
    </location>
</feature>
<evidence type="ECO:0000256" key="2">
    <source>
        <dbReference type="SAM" id="MobiDB-lite"/>
    </source>
</evidence>
<feature type="coiled-coil region" evidence="1">
    <location>
        <begin position="227"/>
        <end position="268"/>
    </location>
</feature>
<feature type="region of interest" description="Disordered" evidence="2">
    <location>
        <begin position="691"/>
        <end position="713"/>
    </location>
</feature>
<feature type="compositionally biased region" description="Basic and acidic residues" evidence="2">
    <location>
        <begin position="344"/>
        <end position="354"/>
    </location>
</feature>
<feature type="compositionally biased region" description="Basic and acidic residues" evidence="2">
    <location>
        <begin position="432"/>
        <end position="447"/>
    </location>
</feature>
<protein>
    <submittedName>
        <fullName evidence="6">Protein FAM186A</fullName>
    </submittedName>
</protein>
<dbReference type="PANTHER" id="PTHR33590">
    <property type="entry name" value="GLUTENIN, HIGH MOLECULAR WEIGHT SUBUNIT PW212-RELATED PROTEIN"/>
    <property type="match status" value="1"/>
</dbReference>
<organism evidence="5 6">
    <name type="scientific">Mesocricetus auratus</name>
    <name type="common">Golden hamster</name>
    <dbReference type="NCBI Taxonomy" id="10036"/>
    <lineage>
        <taxon>Eukaryota</taxon>
        <taxon>Metazoa</taxon>
        <taxon>Chordata</taxon>
        <taxon>Craniata</taxon>
        <taxon>Vertebrata</taxon>
        <taxon>Euteleostomi</taxon>
        <taxon>Mammalia</taxon>
        <taxon>Eutheria</taxon>
        <taxon>Euarchontoglires</taxon>
        <taxon>Glires</taxon>
        <taxon>Rodentia</taxon>
        <taxon>Myomorpha</taxon>
        <taxon>Muroidea</taxon>
        <taxon>Cricetidae</taxon>
        <taxon>Cricetinae</taxon>
        <taxon>Mesocricetus</taxon>
    </lineage>
</organism>
<feature type="compositionally biased region" description="Basic and acidic residues" evidence="2">
    <location>
        <begin position="370"/>
        <end position="380"/>
    </location>
</feature>
<feature type="compositionally biased region" description="Basic and acidic residues" evidence="2">
    <location>
        <begin position="691"/>
        <end position="700"/>
    </location>
</feature>
<keyword evidence="5" id="KW-1185">Reference proteome</keyword>
<name>A0ABM2Y4X4_MESAU</name>
<dbReference type="Pfam" id="PF20869">
    <property type="entry name" value="FAM186A_PQQAQ"/>
    <property type="match status" value="15"/>
</dbReference>
<proteinExistence type="predicted"/>
<accession>A0ABM2Y4X4</accession>
<feature type="region of interest" description="Disordered" evidence="2">
    <location>
        <begin position="329"/>
        <end position="512"/>
    </location>
</feature>
<feature type="compositionally biased region" description="Pro residues" evidence="2">
    <location>
        <begin position="2281"/>
        <end position="2301"/>
    </location>
</feature>
<feature type="domain" description="FAM186A/B C-terminal" evidence="3">
    <location>
        <begin position="2576"/>
        <end position="2802"/>
    </location>
</feature>
<dbReference type="InterPro" id="IPR049146">
    <property type="entry name" value="FAM186A_B_C"/>
</dbReference>
<gene>
    <name evidence="6" type="primary">Fam186a</name>
</gene>
<evidence type="ECO:0000256" key="1">
    <source>
        <dbReference type="SAM" id="Coils"/>
    </source>
</evidence>
<keyword evidence="1" id="KW-0175">Coiled coil</keyword>
<dbReference type="InterPro" id="IPR049144">
    <property type="entry name" value="FAM186A_B_N"/>
</dbReference>
<sequence>MNKVELLMTRYALDSSFLGKKGSITENQRKKRKAFLEKIDMYVKTIDFRERILMKLMSWLEEWNFVLSEVAEIDIEEYHHWVAQMERMPEGLKAIDSNVNNLCQITMALFEERKRQKRKLLARGTLWKAWKERVVKRPATAHALRPDQMIFDQLALNTKVSEIQDMLQELINTAMFSKLENNAIKYISATVLNLSTALNTVNEEMKLLSSHITNVAVGEEQEQEIEKGVLQKAFQELSEENDMLQQKLKEAEEKCDQLIRIKNFLGRQLLPPTTPLRALSATSPQPPVGKDSEPEDIDDLLSKELEKTMDEPKKKGTRATTVKWDSTMEYIAQDEPAPATAKPQTEDKAHHDQKNQLLPSPQPDESSDTNLDKEEKRTLEMKSSQFSDSQALDQRRKDRKSKGPEVRARTSGMWPKRGRSEHSVGRSPISEAKIEPTVRPIEKEAKTQVELPKTTQPESTPEPYKTESKGKKYVPGKVEEMPGTTKQRGKLSPRVPKQTSVSPDDKSEQSDLESFQRAILAFLREKMSNVGKAIDPKSIQEEEELLGRAEVENLNTIKEKMEEYFQKVAEAVTKTLRTYKDAKRGQFREISGKRKLSSVTPHLFPKRASISTKPEISNLSEVTDPVIRKLVQALLDELESDRDRVKDERQEQQKQEEEAWREEQRLQKLEEWRQAQELWIREETDRERLKAMREAEDGQRPKGSKSKQLVKTESKPYDLKMTFTQSAVVLTPRWMKVLKPQISQVQLFQVDPYEMESFDEKQAASSRTLLVSAKPLPKPVPEQAQIRGPEVSQMSMASLTLEQIQALRGPLIHEHGTEEQKLGTQLKDSKIFEQTVTPRRSLTSEKPEAMQIPQTTAEQVQISGATVTQKTVLPLQQIQVKDITLTSQQVLDQGITPTPEPVKEPRIMLNPQQAQALGITLAPEQAKARKISLTPQQAQALGITLTPEQTKEQRISLTPQQAQDLGLTLTPQQAQALGLTLTPEQAKAQRVSLIPQQAQVPGVSLTPQQAQVQGISLTPQQGWALGMALTPEQAQAQGIILTPEQAQALGLTLTPQQVKTQRVSLTPEQAQALGIALTPDQDEALGMTLTPKQAQALGITLTPEQAKAMKINLTPYQVQALGITLTLEQTRAQRVSLTPQQAEALGITLSPEQAQALGIAPTPQQTEALGIYLTPQQAQALGITLTPEQAKATKINLTPYQMQTLGITLTLEQARAQRVSLTPQQAEALGITLSPEQAQALGIAPTPLQTEALGVTLSPGPGKEQRVSLTPEQVEALGMTLTPKQAQPHEISLSPEEAQALGLTLTPQQAEALGITLSPEQAQALGIAPTPQQTEALGIYLIPQQAQALGITLTPEQAEALGITLSPEQAQALGIAPAPQQTEALGVTLSPEPGKEQRVSLTPEQVEALGMTPTPKQAQPHEISLSPEEAQALGLTLTPQQALIKKIYLTPQQAQALGITLTPEQAKAMKINLTPYQAQALGLTLTPQQALIKKIYLTPQQAQALGITLTPEQAKATKINLTPYQVQALGITLTLEQTQAQRVSLTLQQAEALGITLSPEQAQALGIAPTPQQTEALGITLSPGPGKEQRVSLTPEQVEALGMTLTPKQAQPHEISLSSEEAQALGLTLTPQQALIKKIYLTPQQAQALGITLTPEQAKATKINLTPYQVQALGITLTVEQTRAQRVSLTPQQAEALGITLSREQAQALGIAPAPQQTEALGVTLSPEPGKEQRVSLTPEQVEALGMTPTPKQAQPHEISLSPEEAQALGLTLTPQQALIKKIYLTPQQAQALGITLTPEQAKAMKINLTPYQVQALGITLTLEQTRAQRVSLTPQQAEALGITLSPEQAQALGIAPIPQQAESLTITLTPEQDQALEISPTPEQTPHTLEFSLSPQQAWDLGITLTPRQVKVQKICLTPEQAQVLGVTFTSEQVKAWKISVTPEQAQALGITLTPEQAKVQSIRLTLEQAEALGITLTPEQAEALGIISTPSQLQKRDSLPSKKLQDLDASLTYEQAELLRGGPIKESFQTQKTPIIPESMQTPKPTVASKQTQTIEIPQTMQWSQIFGFPFPQRPGKALGITLTPGQTQASEQVQALQPPLTQIQTLPLGQLGPGETQTLIFTITLEKAQNFGVTFTQEQIQAAAITLTCEQVAALENALTAELAWKWGRLTTPENVQEASPRIVDYQPTQAFQIPLTLEKPETLAPADRLFQQLKDFPPSIPLQKVRPFSHAPLSPRMIPGMSILPDSEKLEEAGISPTYKRIPANRGQVTPIQLPTPEVPPTPRQLPTPGAPSTPGPPLGPWHLFKPEDTWPPLIPGTLSSHRKPTPPPVSGVPHTSGEFPGLLVSGGSTVPREFLISRTFPFQPPVMQTYSTPEQQRPSLTIPEQKEFPSRATPILAHLSTAEAQPVPGRPQRISSSSVSQKRSGAVSLPKPELASIHPNAVLAFEVPQAPLPMEKLRVSKVSDTSEKTRVLQGSSGMKPHGMFQPYVTGSRIPGSKSHLIGEKVPSGLEKPITPLPSLTIQLSQTSQNLSFESGQKPQFPPIDVPWILTPVSGTRKAKTMESPLTAQHPEDRYVVDVEAQRKNLVILNQAVQTARLPAQYHTIARNLIIESLHMNTVRLGYLFRKYVAYRLIQLARNNLTKRLKNIQNTGKGYETQNLYVMLDRLDNYRKKVMWLWSDKQKQLEQRRKECLRSMTQFFSEFEKVFKVNLSHPTPVVSSFKKIPDFTKFQRPGLELLVEDSKKPDIFKTFGQEAQTEAIWNADLSTSSYPITEKKSLNTLWAQLGGYPDIPRLLQLDIQWTFRKSLASIRSQCKKIPK</sequence>
<dbReference type="RefSeq" id="XP_040609758.1">
    <property type="nucleotide sequence ID" value="XM_040753824.1"/>
</dbReference>
<dbReference type="Proteomes" id="UP000886700">
    <property type="component" value="Unplaced"/>
</dbReference>
<feature type="region of interest" description="Disordered" evidence="2">
    <location>
        <begin position="2465"/>
        <end position="2487"/>
    </location>
</feature>
<dbReference type="InterPro" id="IPR049147">
    <property type="entry name" value="FAM186A_PQQAQ"/>
</dbReference>
<dbReference type="Pfam" id="PF20870">
    <property type="entry name" value="FAM186A-B_N"/>
    <property type="match status" value="1"/>
</dbReference>
<feature type="compositionally biased region" description="Polar residues" evidence="2">
    <location>
        <begin position="381"/>
        <end position="392"/>
    </location>
</feature>
<feature type="domain" description="FAM186A/B N-terminal" evidence="4">
    <location>
        <begin position="1"/>
        <end position="206"/>
    </location>
</feature>
<evidence type="ECO:0000313" key="6">
    <source>
        <dbReference type="RefSeq" id="XP_040609758.1"/>
    </source>
</evidence>
<feature type="compositionally biased region" description="Low complexity" evidence="2">
    <location>
        <begin position="2420"/>
        <end position="2431"/>
    </location>
</feature>
<feature type="region of interest" description="Disordered" evidence="2">
    <location>
        <begin position="274"/>
        <end position="295"/>
    </location>
</feature>
<evidence type="ECO:0000313" key="5">
    <source>
        <dbReference type="Proteomes" id="UP000886700"/>
    </source>
</evidence>
<dbReference type="PANTHER" id="PTHR33590:SF2">
    <property type="entry name" value="PROTEIN FAM186A"/>
    <property type="match status" value="1"/>
</dbReference>
<feature type="compositionally biased region" description="Basic and acidic residues" evidence="2">
    <location>
        <begin position="393"/>
        <end position="408"/>
    </location>
</feature>
<feature type="region of interest" description="Disordered" evidence="2">
    <location>
        <begin position="2272"/>
        <end position="2301"/>
    </location>
</feature>
<reference evidence="6" key="1">
    <citation type="submission" date="2025-08" db="UniProtKB">
        <authorList>
            <consortium name="RefSeq"/>
        </authorList>
    </citation>
    <scope>IDENTIFICATION</scope>
    <source>
        <tissue evidence="6">Liver</tissue>
    </source>
</reference>
<dbReference type="Pfam" id="PF20865">
    <property type="entry name" value="FAM186A-B_C"/>
    <property type="match status" value="1"/>
</dbReference>
<feature type="coiled-coil region" evidence="1">
    <location>
        <begin position="628"/>
        <end position="665"/>
    </location>
</feature>